<reference evidence="8" key="3">
    <citation type="submission" date="2025-08" db="UniProtKB">
        <authorList>
            <consortium name="RefSeq"/>
        </authorList>
    </citation>
    <scope>IDENTIFICATION</scope>
    <source>
        <strain evidence="8">NI907</strain>
    </source>
</reference>
<dbReference type="Pfam" id="PF01494">
    <property type="entry name" value="FAD_binding_3"/>
    <property type="match status" value="1"/>
</dbReference>
<dbReference type="GO" id="GO:0004497">
    <property type="term" value="F:monooxygenase activity"/>
    <property type="evidence" value="ECO:0007669"/>
    <property type="project" value="InterPro"/>
</dbReference>
<evidence type="ECO:0000313" key="8">
    <source>
        <dbReference type="RefSeq" id="XP_030976650.1"/>
    </source>
</evidence>
<keyword evidence="4" id="KW-0274">FAD</keyword>
<reference evidence="8" key="2">
    <citation type="submission" date="2019-10" db="EMBL/GenBank/DDBJ databases">
        <authorList>
            <consortium name="NCBI Genome Project"/>
        </authorList>
    </citation>
    <scope>NUCLEOTIDE SEQUENCE</scope>
    <source>
        <strain evidence="8">NI907</strain>
    </source>
</reference>
<gene>
    <name evidence="8" type="ORF">PgNI_11514</name>
</gene>
<dbReference type="KEGG" id="pgri:PgNI_11514"/>
<evidence type="ECO:0000313" key="7">
    <source>
        <dbReference type="Proteomes" id="UP000515153"/>
    </source>
</evidence>
<proteinExistence type="inferred from homology"/>
<dbReference type="Proteomes" id="UP000515153">
    <property type="component" value="Chromosome V"/>
</dbReference>
<comment type="similarity">
    <text evidence="2">Belongs to the paxM FAD-dependent monooxygenase family.</text>
</comment>
<evidence type="ECO:0000256" key="2">
    <source>
        <dbReference type="ARBA" id="ARBA00007992"/>
    </source>
</evidence>
<dbReference type="Gene3D" id="3.50.50.60">
    <property type="entry name" value="FAD/NAD(P)-binding domain"/>
    <property type="match status" value="1"/>
</dbReference>
<dbReference type="InterPro" id="IPR036188">
    <property type="entry name" value="FAD/NAD-bd_sf"/>
</dbReference>
<evidence type="ECO:0000259" key="6">
    <source>
        <dbReference type="Pfam" id="PF01494"/>
    </source>
</evidence>
<reference evidence="7 8" key="1">
    <citation type="journal article" date="2019" name="Mol. Biol. Evol.">
        <title>Blast fungal genomes show frequent chromosomal changes, gene gains and losses, and effector gene turnover.</title>
        <authorList>
            <person name="Gomez Luciano L.B."/>
            <person name="Jason Tsai I."/>
            <person name="Chuma I."/>
            <person name="Tosa Y."/>
            <person name="Chen Y.H."/>
            <person name="Li J.Y."/>
            <person name="Li M.Y."/>
            <person name="Jade Lu M.Y."/>
            <person name="Nakayashiki H."/>
            <person name="Li W.H."/>
        </authorList>
    </citation>
    <scope>NUCLEOTIDE SEQUENCE [LARGE SCALE GENOMIC DNA]</scope>
    <source>
        <strain evidence="7 8">NI907</strain>
    </source>
</reference>
<dbReference type="InterPro" id="IPR050562">
    <property type="entry name" value="FAD_mOase_fung"/>
</dbReference>
<feature type="domain" description="FAD-binding" evidence="6">
    <location>
        <begin position="4"/>
        <end position="45"/>
    </location>
</feature>
<evidence type="ECO:0000256" key="4">
    <source>
        <dbReference type="ARBA" id="ARBA00022827"/>
    </source>
</evidence>
<keyword evidence="5" id="KW-0560">Oxidoreductase</keyword>
<dbReference type="PANTHER" id="PTHR47356">
    <property type="entry name" value="FAD-DEPENDENT MONOOXYGENASE ASQG-RELATED"/>
    <property type="match status" value="1"/>
</dbReference>
<keyword evidence="7" id="KW-1185">Reference proteome</keyword>
<evidence type="ECO:0000256" key="1">
    <source>
        <dbReference type="ARBA" id="ARBA00001974"/>
    </source>
</evidence>
<dbReference type="AlphaFoldDB" id="A0A6P8AP37"/>
<comment type="cofactor">
    <cofactor evidence="1">
        <name>FAD</name>
        <dbReference type="ChEBI" id="CHEBI:57692"/>
    </cofactor>
</comment>
<dbReference type="RefSeq" id="XP_030976650.1">
    <property type="nucleotide sequence ID" value="XM_031131480.1"/>
</dbReference>
<evidence type="ECO:0000256" key="3">
    <source>
        <dbReference type="ARBA" id="ARBA00022630"/>
    </source>
</evidence>
<name>A0A6P8AP37_PYRGI</name>
<sequence>MISKTWFYKCVFLLGDAVHKLNPLTGQGGNCAIETAAELMNAILDERNDRPTGLQDLSEDDIKPMFLRVQTARASRSRMVVTGQRFLRSFERVDESKSDIVSRG</sequence>
<dbReference type="SUPFAM" id="SSF51905">
    <property type="entry name" value="FAD/NAD(P)-binding domain"/>
    <property type="match status" value="1"/>
</dbReference>
<dbReference type="GO" id="GO:0071949">
    <property type="term" value="F:FAD binding"/>
    <property type="evidence" value="ECO:0007669"/>
    <property type="project" value="InterPro"/>
</dbReference>
<keyword evidence="3" id="KW-0285">Flavoprotein</keyword>
<dbReference type="InterPro" id="IPR002938">
    <property type="entry name" value="FAD-bd"/>
</dbReference>
<evidence type="ECO:0000256" key="5">
    <source>
        <dbReference type="ARBA" id="ARBA00023002"/>
    </source>
</evidence>
<accession>A0A6P8AP37</accession>
<protein>
    <recommendedName>
        <fullName evidence="6">FAD-binding domain-containing protein</fullName>
    </recommendedName>
</protein>
<organism evidence="7 8">
    <name type="scientific">Pyricularia grisea</name>
    <name type="common">Crabgrass-specific blast fungus</name>
    <name type="synonym">Magnaporthe grisea</name>
    <dbReference type="NCBI Taxonomy" id="148305"/>
    <lineage>
        <taxon>Eukaryota</taxon>
        <taxon>Fungi</taxon>
        <taxon>Dikarya</taxon>
        <taxon>Ascomycota</taxon>
        <taxon>Pezizomycotina</taxon>
        <taxon>Sordariomycetes</taxon>
        <taxon>Sordariomycetidae</taxon>
        <taxon>Magnaporthales</taxon>
        <taxon>Pyriculariaceae</taxon>
        <taxon>Pyricularia</taxon>
    </lineage>
</organism>
<dbReference type="PANTHER" id="PTHR47356:SF2">
    <property type="entry name" value="FAD-BINDING DOMAIN-CONTAINING PROTEIN-RELATED"/>
    <property type="match status" value="1"/>
</dbReference>
<dbReference type="GeneID" id="41966385"/>